<evidence type="ECO:0000313" key="3">
    <source>
        <dbReference type="Proteomes" id="UP001396898"/>
    </source>
</evidence>
<proteinExistence type="predicted"/>
<dbReference type="EMBL" id="JAQQWI010000013">
    <property type="protein sequence ID" value="KAK8013792.1"/>
    <property type="molecule type" value="Genomic_DNA"/>
</dbReference>
<feature type="compositionally biased region" description="Polar residues" evidence="1">
    <location>
        <begin position="1"/>
        <end position="15"/>
    </location>
</feature>
<evidence type="ECO:0000313" key="2">
    <source>
        <dbReference type="EMBL" id="KAK8013792.1"/>
    </source>
</evidence>
<dbReference type="Proteomes" id="UP001396898">
    <property type="component" value="Unassembled WGS sequence"/>
</dbReference>
<evidence type="ECO:0000256" key="1">
    <source>
        <dbReference type="SAM" id="MobiDB-lite"/>
    </source>
</evidence>
<comment type="caution">
    <text evidence="2">The sequence shown here is derived from an EMBL/GenBank/DDBJ whole genome shotgun (WGS) entry which is preliminary data.</text>
</comment>
<organism evidence="2 3">
    <name type="scientific">Apiospora marii</name>
    <dbReference type="NCBI Taxonomy" id="335849"/>
    <lineage>
        <taxon>Eukaryota</taxon>
        <taxon>Fungi</taxon>
        <taxon>Dikarya</taxon>
        <taxon>Ascomycota</taxon>
        <taxon>Pezizomycotina</taxon>
        <taxon>Sordariomycetes</taxon>
        <taxon>Xylariomycetidae</taxon>
        <taxon>Amphisphaeriales</taxon>
        <taxon>Apiosporaceae</taxon>
        <taxon>Apiospora</taxon>
    </lineage>
</organism>
<accession>A0ABR1RLJ6</accession>
<name>A0ABR1RLJ6_9PEZI</name>
<reference evidence="2 3" key="1">
    <citation type="submission" date="2023-01" db="EMBL/GenBank/DDBJ databases">
        <title>Analysis of 21 Apiospora genomes using comparative genomics revels a genus with tremendous synthesis potential of carbohydrate active enzymes and secondary metabolites.</title>
        <authorList>
            <person name="Sorensen T."/>
        </authorList>
    </citation>
    <scope>NUCLEOTIDE SEQUENCE [LARGE SCALE GENOMIC DNA]</scope>
    <source>
        <strain evidence="2 3">CBS 20057</strain>
    </source>
</reference>
<gene>
    <name evidence="2" type="ORF">PG991_009385</name>
</gene>
<protein>
    <submittedName>
        <fullName evidence="2">Uncharacterized protein</fullName>
    </submittedName>
</protein>
<sequence>MPTENHSGSMSNAQQKHMEGERPASPQPHGRNRDGQARVEHICPGWWALEWTHMVQAPKDRRMAFDRLTVSMKAKKKTNAREDPVAILDAPRRLAPAEAVEAREGFHELPAPYMFSQVIFAAIGWDCHDTLSRRSGCEHEGWSYRVYG</sequence>
<feature type="region of interest" description="Disordered" evidence="1">
    <location>
        <begin position="1"/>
        <end position="37"/>
    </location>
</feature>
<keyword evidence="3" id="KW-1185">Reference proteome</keyword>